<keyword evidence="2" id="KW-1185">Reference proteome</keyword>
<accession>A0A124BRD5</accession>
<protein>
    <submittedName>
        <fullName evidence="1">Oxidative stress-induced growth inhibitor 1</fullName>
    </submittedName>
</protein>
<evidence type="ECO:0000313" key="2">
    <source>
        <dbReference type="Proteomes" id="UP000056209"/>
    </source>
</evidence>
<comment type="caution">
    <text evidence="1">The sequence shown here is derived from an EMBL/GenBank/DDBJ whole genome shotgun (WGS) entry which is preliminary data.</text>
</comment>
<reference evidence="2" key="1">
    <citation type="submission" date="2015-11" db="EMBL/GenBank/DDBJ databases">
        <title>Draft Genome Sequence of the Radioresistant Bacterium Deinococcus grandis, Isolated from Freshwater Fish in Japan.</title>
        <authorList>
            <person name="Satoh K."/>
            <person name="Onodera T."/>
            <person name="Omoso K."/>
            <person name="Takeda-Yano K."/>
            <person name="Katayama T."/>
            <person name="Oono Y."/>
            <person name="Narumi I."/>
        </authorList>
    </citation>
    <scope>NUCLEOTIDE SEQUENCE [LARGE SCALE GENOMIC DNA]</scope>
    <source>
        <strain evidence="2">ATCC 43672</strain>
    </source>
</reference>
<dbReference type="AlphaFoldDB" id="A0A124BRD5"/>
<organism evidence="1 2">
    <name type="scientific">Deinococcus grandis</name>
    <dbReference type="NCBI Taxonomy" id="57498"/>
    <lineage>
        <taxon>Bacteria</taxon>
        <taxon>Thermotogati</taxon>
        <taxon>Deinococcota</taxon>
        <taxon>Deinococci</taxon>
        <taxon>Deinococcales</taxon>
        <taxon>Deinococcaceae</taxon>
        <taxon>Deinococcus</taxon>
    </lineage>
</organism>
<sequence length="91" mass="10217">MPEQETELKTVETCATCRFITYQRKADEGPQHLFCENVELSQGGPGQTVLFFRPPKLAFSCNRWALRGPDVGFVPTHIRDEPTPTAPKIPS</sequence>
<dbReference type="Proteomes" id="UP000056209">
    <property type="component" value="Unassembled WGS sequence"/>
</dbReference>
<evidence type="ECO:0000313" key="1">
    <source>
        <dbReference type="EMBL" id="GAQ20805.1"/>
    </source>
</evidence>
<dbReference type="EMBL" id="BCMS01000001">
    <property type="protein sequence ID" value="GAQ20805.1"/>
    <property type="molecule type" value="Genomic_DNA"/>
</dbReference>
<dbReference type="RefSeq" id="WP_058975495.1">
    <property type="nucleotide sequence ID" value="NZ_BCMS01000001.1"/>
</dbReference>
<name>A0A124BRD5_9DEIO</name>
<proteinExistence type="predicted"/>
<gene>
    <name evidence="1" type="ORF">DEIGR_100832</name>
</gene>